<evidence type="ECO:0000259" key="1">
    <source>
        <dbReference type="Pfam" id="PF02136"/>
    </source>
</evidence>
<dbReference type="InterPro" id="IPR032710">
    <property type="entry name" value="NTF2-like_dom_sf"/>
</dbReference>
<feature type="domain" description="Nuclear transport factor 2" evidence="1">
    <location>
        <begin position="74"/>
        <end position="122"/>
    </location>
</feature>
<dbReference type="Pfam" id="PF02136">
    <property type="entry name" value="NTF2"/>
    <property type="match status" value="2"/>
</dbReference>
<reference evidence="2" key="1">
    <citation type="submission" date="2019-10" db="EMBL/GenBank/DDBJ databases">
        <authorList>
            <person name="Zhang R."/>
            <person name="Pan Y."/>
            <person name="Wang J."/>
            <person name="Ma R."/>
            <person name="Yu S."/>
        </authorList>
    </citation>
    <scope>NUCLEOTIDE SEQUENCE</scope>
    <source>
        <strain evidence="2">LA-IB0</strain>
        <tissue evidence="2">Leaf</tissue>
    </source>
</reference>
<proteinExistence type="predicted"/>
<dbReference type="AlphaFoldDB" id="A0AAV6XGK3"/>
<feature type="domain" description="Nuclear transport factor 2" evidence="1">
    <location>
        <begin position="16"/>
        <end position="56"/>
    </location>
</feature>
<protein>
    <recommendedName>
        <fullName evidence="1">Nuclear transport factor 2 domain-containing protein</fullName>
    </recommendedName>
</protein>
<name>A0AAV6XGK3_9LAMI</name>
<evidence type="ECO:0000313" key="3">
    <source>
        <dbReference type="Proteomes" id="UP000826271"/>
    </source>
</evidence>
<organism evidence="2 3">
    <name type="scientific">Buddleja alternifolia</name>
    <dbReference type="NCBI Taxonomy" id="168488"/>
    <lineage>
        <taxon>Eukaryota</taxon>
        <taxon>Viridiplantae</taxon>
        <taxon>Streptophyta</taxon>
        <taxon>Embryophyta</taxon>
        <taxon>Tracheophyta</taxon>
        <taxon>Spermatophyta</taxon>
        <taxon>Magnoliopsida</taxon>
        <taxon>eudicotyledons</taxon>
        <taxon>Gunneridae</taxon>
        <taxon>Pentapetalae</taxon>
        <taxon>asterids</taxon>
        <taxon>lamiids</taxon>
        <taxon>Lamiales</taxon>
        <taxon>Scrophulariaceae</taxon>
        <taxon>Buddlejeae</taxon>
        <taxon>Buddleja</taxon>
    </lineage>
</organism>
<dbReference type="PANTHER" id="PTHR10693:SF20">
    <property type="entry name" value="AT27578P"/>
    <property type="match status" value="1"/>
</dbReference>
<gene>
    <name evidence="2" type="ORF">BUALT_Bualt05G0042200</name>
</gene>
<sequence>MDINKLGHLKNNGSVSITTTMQAINEKIVLLNYVHFRVEIESVDAQESFNGGVHVLDTSKLGHLKYNGLMSINTTMQAINAKIVSLAYVHFKAEIEFFDAQESFNGGVHILVTGYITGKDNKYH</sequence>
<dbReference type="Proteomes" id="UP000826271">
    <property type="component" value="Unassembled WGS sequence"/>
</dbReference>
<dbReference type="InterPro" id="IPR039539">
    <property type="entry name" value="Ras_GTPase_bind_prot"/>
</dbReference>
<dbReference type="PANTHER" id="PTHR10693">
    <property type="entry name" value="RAS GTPASE-ACTIVATING PROTEIN-BINDING PROTEIN"/>
    <property type="match status" value="1"/>
</dbReference>
<dbReference type="SUPFAM" id="SSF54427">
    <property type="entry name" value="NTF2-like"/>
    <property type="match status" value="1"/>
</dbReference>
<dbReference type="GO" id="GO:0005829">
    <property type="term" value="C:cytosol"/>
    <property type="evidence" value="ECO:0007669"/>
    <property type="project" value="TreeGrafter"/>
</dbReference>
<comment type="caution">
    <text evidence="2">The sequence shown here is derived from an EMBL/GenBank/DDBJ whole genome shotgun (WGS) entry which is preliminary data.</text>
</comment>
<dbReference type="GO" id="GO:0003729">
    <property type="term" value="F:mRNA binding"/>
    <property type="evidence" value="ECO:0007669"/>
    <property type="project" value="TreeGrafter"/>
</dbReference>
<evidence type="ECO:0000313" key="2">
    <source>
        <dbReference type="EMBL" id="KAG8382109.1"/>
    </source>
</evidence>
<dbReference type="EMBL" id="WHWC01000005">
    <property type="protein sequence ID" value="KAG8382109.1"/>
    <property type="molecule type" value="Genomic_DNA"/>
</dbReference>
<dbReference type="Gene3D" id="3.10.450.50">
    <property type="match status" value="1"/>
</dbReference>
<dbReference type="InterPro" id="IPR002075">
    <property type="entry name" value="NTF2_dom"/>
</dbReference>
<keyword evidence="3" id="KW-1185">Reference proteome</keyword>
<accession>A0AAV6XGK3</accession>
<dbReference type="GO" id="GO:1990904">
    <property type="term" value="C:ribonucleoprotein complex"/>
    <property type="evidence" value="ECO:0007669"/>
    <property type="project" value="TreeGrafter"/>
</dbReference>